<dbReference type="EMBL" id="JAGEOJ010000001">
    <property type="protein sequence ID" value="MBO2446039.1"/>
    <property type="molecule type" value="Genomic_DNA"/>
</dbReference>
<accession>A0A939PAJ9</accession>
<reference evidence="3" key="1">
    <citation type="submission" date="2021-03" db="EMBL/GenBank/DDBJ databases">
        <authorList>
            <person name="Kanchanasin P."/>
            <person name="Saeng-In P."/>
            <person name="Phongsopitanun W."/>
            <person name="Yuki M."/>
            <person name="Kudo T."/>
            <person name="Ohkuma M."/>
            <person name="Tanasupawat S."/>
        </authorList>
    </citation>
    <scope>NUCLEOTIDE SEQUENCE</scope>
    <source>
        <strain evidence="3">GKU 128</strain>
    </source>
</reference>
<dbReference type="InterPro" id="IPR006015">
    <property type="entry name" value="Universal_stress_UspA"/>
</dbReference>
<gene>
    <name evidence="3" type="ORF">J4573_02985</name>
</gene>
<evidence type="ECO:0000313" key="4">
    <source>
        <dbReference type="Proteomes" id="UP000669179"/>
    </source>
</evidence>
<dbReference type="InterPro" id="IPR014729">
    <property type="entry name" value="Rossmann-like_a/b/a_fold"/>
</dbReference>
<dbReference type="PRINTS" id="PR01438">
    <property type="entry name" value="UNVRSLSTRESS"/>
</dbReference>
<dbReference type="PANTHER" id="PTHR46268:SF6">
    <property type="entry name" value="UNIVERSAL STRESS PROTEIN UP12"/>
    <property type="match status" value="1"/>
</dbReference>
<evidence type="ECO:0000259" key="2">
    <source>
        <dbReference type="Pfam" id="PF00582"/>
    </source>
</evidence>
<sequence length="154" mass="16300">MPGETYKIVVGVDGSAASAAALRFAVTEARLRHSEVVAVLAWVPLSATRAPYARITAMPSPTEEYEDAAERLSHVVDDVCGLAPPVKVRQVLVQQQPAQALLNEAESADLLVLGGHRSDSPEVHTAGPVARTCLRRQPCPIVIVAEDGPAHAHS</sequence>
<dbReference type="PANTHER" id="PTHR46268">
    <property type="entry name" value="STRESS RESPONSE PROTEIN NHAX"/>
    <property type="match status" value="1"/>
</dbReference>
<evidence type="ECO:0000256" key="1">
    <source>
        <dbReference type="ARBA" id="ARBA00008791"/>
    </source>
</evidence>
<comment type="caution">
    <text evidence="3">The sequence shown here is derived from an EMBL/GenBank/DDBJ whole genome shotgun (WGS) entry which is preliminary data.</text>
</comment>
<dbReference type="SUPFAM" id="SSF52402">
    <property type="entry name" value="Adenine nucleotide alpha hydrolases-like"/>
    <property type="match status" value="1"/>
</dbReference>
<dbReference type="CDD" id="cd00293">
    <property type="entry name" value="USP-like"/>
    <property type="match status" value="1"/>
</dbReference>
<evidence type="ECO:0000313" key="3">
    <source>
        <dbReference type="EMBL" id="MBO2446039.1"/>
    </source>
</evidence>
<dbReference type="RefSeq" id="WP_208253612.1">
    <property type="nucleotide sequence ID" value="NZ_JAGEOJ010000001.1"/>
</dbReference>
<name>A0A939PAJ9_9ACTN</name>
<dbReference type="Gene3D" id="3.40.50.620">
    <property type="entry name" value="HUPs"/>
    <property type="match status" value="1"/>
</dbReference>
<dbReference type="Proteomes" id="UP000669179">
    <property type="component" value="Unassembled WGS sequence"/>
</dbReference>
<protein>
    <submittedName>
        <fullName evidence="3">Universal stress protein</fullName>
    </submittedName>
</protein>
<feature type="domain" description="UspA" evidence="2">
    <location>
        <begin position="7"/>
        <end position="144"/>
    </location>
</feature>
<keyword evidence="4" id="KW-1185">Reference proteome</keyword>
<comment type="similarity">
    <text evidence="1">Belongs to the universal stress protein A family.</text>
</comment>
<organism evidence="3 4">
    <name type="scientific">Actinomadura barringtoniae</name>
    <dbReference type="NCBI Taxonomy" id="1427535"/>
    <lineage>
        <taxon>Bacteria</taxon>
        <taxon>Bacillati</taxon>
        <taxon>Actinomycetota</taxon>
        <taxon>Actinomycetes</taxon>
        <taxon>Streptosporangiales</taxon>
        <taxon>Thermomonosporaceae</taxon>
        <taxon>Actinomadura</taxon>
    </lineage>
</organism>
<dbReference type="Pfam" id="PF00582">
    <property type="entry name" value="Usp"/>
    <property type="match status" value="1"/>
</dbReference>
<proteinExistence type="inferred from homology"/>
<dbReference type="AlphaFoldDB" id="A0A939PAJ9"/>
<dbReference type="InterPro" id="IPR006016">
    <property type="entry name" value="UspA"/>
</dbReference>